<accession>A0A371RFS9</accession>
<name>A0A371RFS9_9PROT</name>
<dbReference type="PANTHER" id="PTHR34216:SF11">
    <property type="entry name" value="CHITOOLIGOSACCHARIDE DEACETYLASE"/>
    <property type="match status" value="1"/>
</dbReference>
<feature type="signal peptide" evidence="6">
    <location>
        <begin position="1"/>
        <end position="24"/>
    </location>
</feature>
<dbReference type="CDD" id="cd10967">
    <property type="entry name" value="CE4_GLA_like_6s"/>
    <property type="match status" value="1"/>
</dbReference>
<dbReference type="InterPro" id="IPR051398">
    <property type="entry name" value="Polysacch_Deacetylase"/>
</dbReference>
<dbReference type="RefSeq" id="WP_116390932.1">
    <property type="nucleotide sequence ID" value="NZ_QUQO01000001.1"/>
</dbReference>
<dbReference type="Pfam" id="PF01522">
    <property type="entry name" value="Polysacc_deac_1"/>
    <property type="match status" value="1"/>
</dbReference>
<dbReference type="AlphaFoldDB" id="A0A371RFS9"/>
<evidence type="ECO:0000256" key="1">
    <source>
        <dbReference type="ARBA" id="ARBA00003236"/>
    </source>
</evidence>
<dbReference type="SUPFAM" id="SSF88713">
    <property type="entry name" value="Glycoside hydrolase/deacetylase"/>
    <property type="match status" value="1"/>
</dbReference>
<evidence type="ECO:0000256" key="4">
    <source>
        <dbReference type="ARBA" id="ARBA00022729"/>
    </source>
</evidence>
<gene>
    <name evidence="8" type="ORF">DX908_02805</name>
</gene>
<evidence type="ECO:0000256" key="2">
    <source>
        <dbReference type="ARBA" id="ARBA00010973"/>
    </source>
</evidence>
<comment type="caution">
    <text evidence="8">The sequence shown here is derived from an EMBL/GenBank/DDBJ whole genome shotgun (WGS) entry which is preliminary data.</text>
</comment>
<evidence type="ECO:0000259" key="7">
    <source>
        <dbReference type="PROSITE" id="PS51677"/>
    </source>
</evidence>
<evidence type="ECO:0000256" key="6">
    <source>
        <dbReference type="SAM" id="SignalP"/>
    </source>
</evidence>
<keyword evidence="4 6" id="KW-0732">Signal</keyword>
<feature type="domain" description="NodB homology" evidence="7">
    <location>
        <begin position="34"/>
        <end position="151"/>
    </location>
</feature>
<dbReference type="InterPro" id="IPR002509">
    <property type="entry name" value="NODB_dom"/>
</dbReference>
<evidence type="ECO:0000313" key="8">
    <source>
        <dbReference type="EMBL" id="RFB04303.1"/>
    </source>
</evidence>
<organism evidence="8 9">
    <name type="scientific">Parvularcula marina</name>
    <dbReference type="NCBI Taxonomy" id="2292771"/>
    <lineage>
        <taxon>Bacteria</taxon>
        <taxon>Pseudomonadati</taxon>
        <taxon>Pseudomonadota</taxon>
        <taxon>Alphaproteobacteria</taxon>
        <taxon>Parvularculales</taxon>
        <taxon>Parvularculaceae</taxon>
        <taxon>Parvularcula</taxon>
    </lineage>
</organism>
<proteinExistence type="inferred from homology"/>
<dbReference type="Proteomes" id="UP000264589">
    <property type="component" value="Unassembled WGS sequence"/>
</dbReference>
<comment type="similarity">
    <text evidence="2">Belongs to the polysaccharide deacetylase family.</text>
</comment>
<evidence type="ECO:0000256" key="3">
    <source>
        <dbReference type="ARBA" id="ARBA00020071"/>
    </source>
</evidence>
<feature type="chain" id="PRO_5016689896" description="Chitooligosaccharide deacetylase" evidence="6">
    <location>
        <begin position="25"/>
        <end position="268"/>
    </location>
</feature>
<evidence type="ECO:0000256" key="5">
    <source>
        <dbReference type="ARBA" id="ARBA00032976"/>
    </source>
</evidence>
<sequence length="268" mass="29072">MMRAGRVAAAMLAICIGFSGVAGAAERFPNGRKAALALTYDDSLESQLDNALPALDRHGFKATFYVTIGREGFPARLEDWRAAAANGHELGNHTLHHPCQGSRPGRDWVTPEADLDLYTVERIRMEAEMTNFVLQLVDGKESRTYAYPCGDVLAGGESYVDALAPMFVASRGVSTATDWIDRGEIDFARLATWGPTEVTGKELIAYAEEVLASGGIGTLTFHGIGGDYLSVSVEAHEELLDWLSAHQDEIWVDTVRAIATHLQSTEGE</sequence>
<comment type="function">
    <text evidence="1">Is involved in generating a small heat-stable compound (Nod), an acylated oligomer of N-acetylglucosamine, that stimulates mitosis in various plant protoplasts.</text>
</comment>
<dbReference type="PROSITE" id="PS51677">
    <property type="entry name" value="NODB"/>
    <property type="match status" value="1"/>
</dbReference>
<dbReference type="InParanoid" id="A0A371RFS9"/>
<dbReference type="OrthoDB" id="9784220at2"/>
<protein>
    <recommendedName>
        <fullName evidence="3">Chitooligosaccharide deacetylase</fullName>
    </recommendedName>
    <alternativeName>
        <fullName evidence="5">Nodulation protein B</fullName>
    </alternativeName>
</protein>
<dbReference type="GO" id="GO:0016810">
    <property type="term" value="F:hydrolase activity, acting on carbon-nitrogen (but not peptide) bonds"/>
    <property type="evidence" value="ECO:0007669"/>
    <property type="project" value="InterPro"/>
</dbReference>
<reference evidence="8 9" key="1">
    <citation type="submission" date="2018-08" db="EMBL/GenBank/DDBJ databases">
        <title>Parvularcula sp. SM1705, isolated from surface water of the South Sea China.</title>
        <authorList>
            <person name="Sun L."/>
        </authorList>
    </citation>
    <scope>NUCLEOTIDE SEQUENCE [LARGE SCALE GENOMIC DNA]</scope>
    <source>
        <strain evidence="8 9">SM1705</strain>
    </source>
</reference>
<dbReference type="PANTHER" id="PTHR34216">
    <property type="match status" value="1"/>
</dbReference>
<keyword evidence="9" id="KW-1185">Reference proteome</keyword>
<dbReference type="EMBL" id="QUQO01000001">
    <property type="protein sequence ID" value="RFB04303.1"/>
    <property type="molecule type" value="Genomic_DNA"/>
</dbReference>
<dbReference type="Gene3D" id="3.20.20.370">
    <property type="entry name" value="Glycoside hydrolase/deacetylase"/>
    <property type="match status" value="1"/>
</dbReference>
<dbReference type="GO" id="GO:0005975">
    <property type="term" value="P:carbohydrate metabolic process"/>
    <property type="evidence" value="ECO:0007669"/>
    <property type="project" value="InterPro"/>
</dbReference>
<evidence type="ECO:0000313" key="9">
    <source>
        <dbReference type="Proteomes" id="UP000264589"/>
    </source>
</evidence>
<dbReference type="InterPro" id="IPR011330">
    <property type="entry name" value="Glyco_hydro/deAcase_b/a-brl"/>
</dbReference>